<dbReference type="InterPro" id="IPR009057">
    <property type="entry name" value="Homeodomain-like_sf"/>
</dbReference>
<dbReference type="Gene3D" id="1.10.357.10">
    <property type="entry name" value="Tetracycline Repressor, domain 2"/>
    <property type="match status" value="1"/>
</dbReference>
<evidence type="ECO:0000256" key="2">
    <source>
        <dbReference type="PROSITE-ProRule" id="PRU00335"/>
    </source>
</evidence>
<evidence type="ECO:0000313" key="4">
    <source>
        <dbReference type="EMBL" id="MCP2272594.1"/>
    </source>
</evidence>
<keyword evidence="5" id="KW-1185">Reference proteome</keyword>
<dbReference type="PROSITE" id="PS50977">
    <property type="entry name" value="HTH_TETR_2"/>
    <property type="match status" value="1"/>
</dbReference>
<evidence type="ECO:0000313" key="5">
    <source>
        <dbReference type="Proteomes" id="UP001205185"/>
    </source>
</evidence>
<dbReference type="SUPFAM" id="SSF46689">
    <property type="entry name" value="Homeodomain-like"/>
    <property type="match status" value="1"/>
</dbReference>
<dbReference type="EMBL" id="JAMTCO010000013">
    <property type="protein sequence ID" value="MCP2272594.1"/>
    <property type="molecule type" value="Genomic_DNA"/>
</dbReference>
<dbReference type="PANTHER" id="PTHR30055">
    <property type="entry name" value="HTH-TYPE TRANSCRIPTIONAL REGULATOR RUTR"/>
    <property type="match status" value="1"/>
</dbReference>
<accession>A0ABT1IIX7</accession>
<dbReference type="InterPro" id="IPR001647">
    <property type="entry name" value="HTH_TetR"/>
</dbReference>
<dbReference type="RefSeq" id="WP_253889520.1">
    <property type="nucleotide sequence ID" value="NZ_BAAAVB010000008.1"/>
</dbReference>
<evidence type="ECO:0000256" key="1">
    <source>
        <dbReference type="ARBA" id="ARBA00023125"/>
    </source>
</evidence>
<proteinExistence type="predicted"/>
<comment type="caution">
    <text evidence="4">The sequence shown here is derived from an EMBL/GenBank/DDBJ whole genome shotgun (WGS) entry which is preliminary data.</text>
</comment>
<dbReference type="Proteomes" id="UP001205185">
    <property type="component" value="Unassembled WGS sequence"/>
</dbReference>
<name>A0ABT1IIX7_9PSEU</name>
<keyword evidence="1 2" id="KW-0238">DNA-binding</keyword>
<dbReference type="PANTHER" id="PTHR30055:SF209">
    <property type="entry name" value="POSSIBLE TRANSCRIPTIONAL REGULATORY PROTEIN (PROBABLY TETR-FAMILY)"/>
    <property type="match status" value="1"/>
</dbReference>
<feature type="domain" description="HTH tetR-type" evidence="3">
    <location>
        <begin position="20"/>
        <end position="80"/>
    </location>
</feature>
<evidence type="ECO:0000259" key="3">
    <source>
        <dbReference type="PROSITE" id="PS50977"/>
    </source>
</evidence>
<protein>
    <submittedName>
        <fullName evidence="4">Transcriptional regulator, TetR family</fullName>
    </submittedName>
</protein>
<gene>
    <name evidence="4" type="ORF">LV75_005120</name>
</gene>
<dbReference type="Pfam" id="PF00440">
    <property type="entry name" value="TetR_N"/>
    <property type="match status" value="1"/>
</dbReference>
<sequence length="201" mass="21817">MTVEGVQPGVRRRAERRDSIHNRKAVLAAAHRLICANGVDHVSMQDIAAEAGVGKGTPFRHFGDRHGLIAALFDQLTEQWQPGALDRLSTPDRPPADRVRDFMGELFDVIVVSGRPLLRALEGGHANAKSTARYLAWHAAMTPVVAEARPDLDARFLTHAVLTTPRAEFVDMLVDGGDMTMDEVRAGLLAMTDALLAAPPT</sequence>
<feature type="DNA-binding region" description="H-T-H motif" evidence="2">
    <location>
        <begin position="43"/>
        <end position="62"/>
    </location>
</feature>
<dbReference type="InterPro" id="IPR050109">
    <property type="entry name" value="HTH-type_TetR-like_transc_reg"/>
</dbReference>
<reference evidence="4 5" key="1">
    <citation type="submission" date="2022-06" db="EMBL/GenBank/DDBJ databases">
        <title>Genomic Encyclopedia of Archaeal and Bacterial Type Strains, Phase II (KMG-II): from individual species to whole genera.</title>
        <authorList>
            <person name="Goeker M."/>
        </authorList>
    </citation>
    <scope>NUCLEOTIDE SEQUENCE [LARGE SCALE GENOMIC DNA]</scope>
    <source>
        <strain evidence="4 5">DSM 44255</strain>
    </source>
</reference>
<organism evidence="4 5">
    <name type="scientific">Actinokineospora diospyrosa</name>
    <dbReference type="NCBI Taxonomy" id="103728"/>
    <lineage>
        <taxon>Bacteria</taxon>
        <taxon>Bacillati</taxon>
        <taxon>Actinomycetota</taxon>
        <taxon>Actinomycetes</taxon>
        <taxon>Pseudonocardiales</taxon>
        <taxon>Pseudonocardiaceae</taxon>
        <taxon>Actinokineospora</taxon>
    </lineage>
</organism>
<dbReference type="PRINTS" id="PR00455">
    <property type="entry name" value="HTHTETR"/>
</dbReference>